<dbReference type="GO" id="GO:0005524">
    <property type="term" value="F:ATP binding"/>
    <property type="evidence" value="ECO:0007669"/>
    <property type="project" value="UniProtKB-KW"/>
</dbReference>
<evidence type="ECO:0000256" key="10">
    <source>
        <dbReference type="ARBA" id="ARBA00022842"/>
    </source>
</evidence>
<evidence type="ECO:0000256" key="1">
    <source>
        <dbReference type="ARBA" id="ARBA00001946"/>
    </source>
</evidence>
<dbReference type="PANTHER" id="PTHR14217">
    <property type="entry name" value="INOSITOL-TETRAKISPHOSPHATE 1-KINASE"/>
    <property type="match status" value="1"/>
</dbReference>
<dbReference type="Pfam" id="PF05770">
    <property type="entry name" value="Ins134_P3_kin"/>
    <property type="match status" value="1"/>
</dbReference>
<evidence type="ECO:0000256" key="8">
    <source>
        <dbReference type="ARBA" id="ARBA00022777"/>
    </source>
</evidence>
<reference evidence="12" key="1">
    <citation type="submission" date="2023-05" db="EMBL/GenBank/DDBJ databases">
        <authorList>
            <person name="Huff M."/>
        </authorList>
    </citation>
    <scope>NUCLEOTIDE SEQUENCE</scope>
</reference>
<keyword evidence="10" id="KW-0460">Magnesium</keyword>
<comment type="similarity">
    <text evidence="2">Belongs to the ITPK1 family.</text>
</comment>
<evidence type="ECO:0000256" key="6">
    <source>
        <dbReference type="ARBA" id="ARBA00022723"/>
    </source>
</evidence>
<accession>A0AAD1ZVA1</accession>
<evidence type="ECO:0000313" key="13">
    <source>
        <dbReference type="Proteomes" id="UP000834106"/>
    </source>
</evidence>
<feature type="domain" description="Inositol 1,3,4-trisphosphate 5/6-kinase ATP-grasp" evidence="11">
    <location>
        <begin position="28"/>
        <end position="82"/>
    </location>
</feature>
<dbReference type="PANTHER" id="PTHR14217:SF1">
    <property type="entry name" value="INOSITOL-TETRAKISPHOSPHATE 1-KINASE"/>
    <property type="match status" value="1"/>
</dbReference>
<evidence type="ECO:0000256" key="2">
    <source>
        <dbReference type="ARBA" id="ARBA00009601"/>
    </source>
</evidence>
<dbReference type="GO" id="GO:0047325">
    <property type="term" value="F:inositol-3,4,5,6-tetrakisphosphate 1-kinase activity"/>
    <property type="evidence" value="ECO:0007669"/>
    <property type="project" value="InterPro"/>
</dbReference>
<organism evidence="12 13">
    <name type="scientific">Fraxinus pennsylvanica</name>
    <dbReference type="NCBI Taxonomy" id="56036"/>
    <lineage>
        <taxon>Eukaryota</taxon>
        <taxon>Viridiplantae</taxon>
        <taxon>Streptophyta</taxon>
        <taxon>Embryophyta</taxon>
        <taxon>Tracheophyta</taxon>
        <taxon>Spermatophyta</taxon>
        <taxon>Magnoliopsida</taxon>
        <taxon>eudicotyledons</taxon>
        <taxon>Gunneridae</taxon>
        <taxon>Pentapetalae</taxon>
        <taxon>asterids</taxon>
        <taxon>lamiids</taxon>
        <taxon>Lamiales</taxon>
        <taxon>Oleaceae</taxon>
        <taxon>Oleeae</taxon>
        <taxon>Fraxinus</taxon>
    </lineage>
</organism>
<dbReference type="GO" id="GO:0005737">
    <property type="term" value="C:cytoplasm"/>
    <property type="evidence" value="ECO:0007669"/>
    <property type="project" value="TreeGrafter"/>
</dbReference>
<keyword evidence="9" id="KW-0067">ATP-binding</keyword>
<keyword evidence="13" id="KW-1185">Reference proteome</keyword>
<dbReference type="EC" id="2.7.1.159" evidence="4"/>
<dbReference type="GO" id="GO:0032957">
    <property type="term" value="P:inositol trisphosphate metabolic process"/>
    <property type="evidence" value="ECO:0007669"/>
    <property type="project" value="InterPro"/>
</dbReference>
<dbReference type="InterPro" id="IPR040464">
    <property type="entry name" value="InsP(3)kin_ATP-grasp"/>
</dbReference>
<dbReference type="GO" id="GO:0052725">
    <property type="term" value="F:inositol-1,3,4-trisphosphate 6-kinase activity"/>
    <property type="evidence" value="ECO:0007669"/>
    <property type="project" value="InterPro"/>
</dbReference>
<dbReference type="InterPro" id="IPR008656">
    <property type="entry name" value="Inositol_tetrakis-P_1-kinase"/>
</dbReference>
<gene>
    <name evidence="12" type="ORF">FPE_LOCUS21362</name>
</gene>
<evidence type="ECO:0000259" key="11">
    <source>
        <dbReference type="Pfam" id="PF05770"/>
    </source>
</evidence>
<dbReference type="GO" id="GO:0000287">
    <property type="term" value="F:magnesium ion binding"/>
    <property type="evidence" value="ECO:0007669"/>
    <property type="project" value="InterPro"/>
</dbReference>
<evidence type="ECO:0000256" key="7">
    <source>
        <dbReference type="ARBA" id="ARBA00022741"/>
    </source>
</evidence>
<keyword evidence="7" id="KW-0547">Nucleotide-binding</keyword>
<protein>
    <recommendedName>
        <fullName evidence="4">inositol-1,3,4-trisphosphate 5/6-kinase</fullName>
        <ecNumber evidence="4">2.7.1.159</ecNumber>
    </recommendedName>
</protein>
<sequence>MTTRTSMFLFQQLCSLKSLPIAKENPQSCDQHIDGLVTDAADWLRRILGLFIFGFDVVVQEGTGDHVIVDVNYLPSLKEVPNDIAIPAFWEALKEKIDSEKSKQPTKAS</sequence>
<dbReference type="GO" id="GO:0052726">
    <property type="term" value="F:inositol-1,3,4-trisphosphate 5-kinase activity"/>
    <property type="evidence" value="ECO:0007669"/>
    <property type="project" value="InterPro"/>
</dbReference>
<keyword evidence="8" id="KW-0418">Kinase</keyword>
<evidence type="ECO:0000313" key="12">
    <source>
        <dbReference type="EMBL" id="CAI9773932.1"/>
    </source>
</evidence>
<comment type="cofactor">
    <cofactor evidence="1">
        <name>Mg(2+)</name>
        <dbReference type="ChEBI" id="CHEBI:18420"/>
    </cofactor>
</comment>
<dbReference type="AlphaFoldDB" id="A0AAD1ZVA1"/>
<name>A0AAD1ZVA1_9LAMI</name>
<keyword evidence="5" id="KW-0808">Transferase</keyword>
<evidence type="ECO:0000256" key="9">
    <source>
        <dbReference type="ARBA" id="ARBA00022840"/>
    </source>
</evidence>
<dbReference type="EMBL" id="OU503048">
    <property type="protein sequence ID" value="CAI9773932.1"/>
    <property type="molecule type" value="Genomic_DNA"/>
</dbReference>
<dbReference type="Proteomes" id="UP000834106">
    <property type="component" value="Chromosome 13"/>
</dbReference>
<comment type="subunit">
    <text evidence="3">Monomer.</text>
</comment>
<proteinExistence type="inferred from homology"/>
<keyword evidence="6" id="KW-0479">Metal-binding</keyword>
<evidence type="ECO:0000256" key="4">
    <source>
        <dbReference type="ARBA" id="ARBA00012017"/>
    </source>
</evidence>
<evidence type="ECO:0000256" key="3">
    <source>
        <dbReference type="ARBA" id="ARBA00011245"/>
    </source>
</evidence>
<dbReference type="Gene3D" id="3.30.470.20">
    <property type="entry name" value="ATP-grasp fold, B domain"/>
    <property type="match status" value="1"/>
</dbReference>
<evidence type="ECO:0000256" key="5">
    <source>
        <dbReference type="ARBA" id="ARBA00022679"/>
    </source>
</evidence>